<dbReference type="PANTHER" id="PTHR44757">
    <property type="entry name" value="DIGUANYLATE CYCLASE DGCP"/>
    <property type="match status" value="1"/>
</dbReference>
<reference evidence="4 5" key="1">
    <citation type="submission" date="2019-03" db="EMBL/GenBank/DDBJ databases">
        <title>Genomic Encyclopedia of Type Strains, Phase IV (KMG-IV): sequencing the most valuable type-strain genomes for metagenomic binning, comparative biology and taxonomic classification.</title>
        <authorList>
            <person name="Goeker M."/>
        </authorList>
    </citation>
    <scope>NUCLEOTIDE SEQUENCE [LARGE SCALE GENOMIC DNA]</scope>
    <source>
        <strain evidence="4 5">DSM 102940</strain>
    </source>
</reference>
<dbReference type="PANTHER" id="PTHR44757:SF2">
    <property type="entry name" value="BIOFILM ARCHITECTURE MAINTENANCE PROTEIN MBAA"/>
    <property type="match status" value="1"/>
</dbReference>
<dbReference type="InterPro" id="IPR029016">
    <property type="entry name" value="GAF-like_dom_sf"/>
</dbReference>
<dbReference type="OrthoDB" id="9805474at2"/>
<dbReference type="AlphaFoldDB" id="A0A4V2SAN4"/>
<dbReference type="InterPro" id="IPR000700">
    <property type="entry name" value="PAS-assoc_C"/>
</dbReference>
<evidence type="ECO:0000313" key="5">
    <source>
        <dbReference type="Proteomes" id="UP000294919"/>
    </source>
</evidence>
<dbReference type="NCBIfam" id="TIGR00229">
    <property type="entry name" value="sensory_box"/>
    <property type="match status" value="2"/>
</dbReference>
<dbReference type="InterPro" id="IPR035965">
    <property type="entry name" value="PAS-like_dom_sf"/>
</dbReference>
<dbReference type="CDD" id="cd00130">
    <property type="entry name" value="PAS"/>
    <property type="match status" value="2"/>
</dbReference>
<keyword evidence="5" id="KW-1185">Reference proteome</keyword>
<dbReference type="Gene3D" id="3.30.450.40">
    <property type="match status" value="1"/>
</dbReference>
<evidence type="ECO:0000259" key="3">
    <source>
        <dbReference type="PROSITE" id="PS50887"/>
    </source>
</evidence>
<sequence>MSVFSKMIDLLRRKTRKNFFESGKERYDFEKKEREIALREREASLKCAQEIANLGSWEWDYGLNRLYFSDEMHRIFGMNKENHQGKIKFWTVSLIHPDYRKMVDEKIRKVRDLEIIEKVECKILKINGDERWIRANGMFLYDDSGNKKKVIGTVQDITEWKEAEIALQENFKFLQTLMDTIPNPIFYKDDKGIYKYSNIAHTEYLGLKRENIIGNTLYDILPKELADEHHKIDVQLLKEQDKIIYDSKMQCADGVLHDVIFTKASIINQKGKSMGIVGVVIDITERKKTEKRINRLLKLKEAILEMNHAVIEQNSINELFDLILEKVVQSVENADIACVLILDKGENLRIVASIGYDAEEAKRFSIQLKDSFLWHVTKGKIEKAVIINDIKEIFKEKFSDILKNTEGIEVQSSLTTPIIIDGQLYGLVNLDSKENFVYDETDLDVMEYMRNQFEIAISKHKLYEETIYLSRYDKLTNVYNRRYFEELLDMNIQKAIRYDEIFLLVVFDLNGLKAVNDTYGHLAGDQLIKNFAGRIKDAIRNSDIFARYGGDEFICVFFETNTQSLVEKFEKIAKNFINDPIIFEGNNITCSFSYGIANFPQECENYKELVKTADTRMYAYKQKLKNKIVD</sequence>
<dbReference type="SUPFAM" id="SSF55781">
    <property type="entry name" value="GAF domain-like"/>
    <property type="match status" value="1"/>
</dbReference>
<dbReference type="InterPro" id="IPR013655">
    <property type="entry name" value="PAS_fold_3"/>
</dbReference>
<dbReference type="EMBL" id="SLWV01000018">
    <property type="protein sequence ID" value="TCO72300.1"/>
    <property type="molecule type" value="Genomic_DNA"/>
</dbReference>
<dbReference type="InterPro" id="IPR000014">
    <property type="entry name" value="PAS"/>
</dbReference>
<dbReference type="SMART" id="SM00065">
    <property type="entry name" value="GAF"/>
    <property type="match status" value="1"/>
</dbReference>
<feature type="domain" description="PAC" evidence="2">
    <location>
        <begin position="243"/>
        <end position="295"/>
    </location>
</feature>
<dbReference type="SUPFAM" id="SSF55785">
    <property type="entry name" value="PYP-like sensor domain (PAS domain)"/>
    <property type="match status" value="2"/>
</dbReference>
<dbReference type="RefSeq" id="WP_132246231.1">
    <property type="nucleotide sequence ID" value="NZ_SLWV01000018.1"/>
</dbReference>
<dbReference type="SUPFAM" id="SSF55073">
    <property type="entry name" value="Nucleotide cyclase"/>
    <property type="match status" value="1"/>
</dbReference>
<dbReference type="SMART" id="SM00086">
    <property type="entry name" value="PAC"/>
    <property type="match status" value="2"/>
</dbReference>
<dbReference type="InterPro" id="IPR001610">
    <property type="entry name" value="PAC"/>
</dbReference>
<dbReference type="Pfam" id="PF00990">
    <property type="entry name" value="GGDEF"/>
    <property type="match status" value="1"/>
</dbReference>
<feature type="domain" description="PAS" evidence="1">
    <location>
        <begin position="66"/>
        <end position="114"/>
    </location>
</feature>
<dbReference type="InterPro" id="IPR003018">
    <property type="entry name" value="GAF"/>
</dbReference>
<organism evidence="4 5">
    <name type="scientific">Marinisporobacter balticus</name>
    <dbReference type="NCBI Taxonomy" id="2018667"/>
    <lineage>
        <taxon>Bacteria</taxon>
        <taxon>Bacillati</taxon>
        <taxon>Bacillota</taxon>
        <taxon>Clostridia</taxon>
        <taxon>Peptostreptococcales</taxon>
        <taxon>Thermotaleaceae</taxon>
        <taxon>Marinisporobacter</taxon>
    </lineage>
</organism>
<dbReference type="Gene3D" id="2.10.70.100">
    <property type="match status" value="1"/>
</dbReference>
<feature type="domain" description="PAS" evidence="1">
    <location>
        <begin position="170"/>
        <end position="240"/>
    </location>
</feature>
<dbReference type="CDD" id="cd01949">
    <property type="entry name" value="GGDEF"/>
    <property type="match status" value="1"/>
</dbReference>
<dbReference type="PROSITE" id="PS50113">
    <property type="entry name" value="PAC"/>
    <property type="match status" value="2"/>
</dbReference>
<gene>
    <name evidence="4" type="ORF">EV214_11851</name>
</gene>
<evidence type="ECO:0000259" key="1">
    <source>
        <dbReference type="PROSITE" id="PS50112"/>
    </source>
</evidence>
<protein>
    <submittedName>
        <fullName evidence="4">PAS domain S-box-containing protein/diguanylate cyclase (GGDEF)-like protein</fullName>
    </submittedName>
</protein>
<evidence type="ECO:0000259" key="2">
    <source>
        <dbReference type="PROSITE" id="PS50113"/>
    </source>
</evidence>
<dbReference type="InterPro" id="IPR013656">
    <property type="entry name" value="PAS_4"/>
</dbReference>
<comment type="caution">
    <text evidence="4">The sequence shown here is derived from an EMBL/GenBank/DDBJ whole genome shotgun (WGS) entry which is preliminary data.</text>
</comment>
<dbReference type="InterPro" id="IPR029787">
    <property type="entry name" value="Nucleotide_cyclase"/>
</dbReference>
<dbReference type="NCBIfam" id="TIGR00254">
    <property type="entry name" value="GGDEF"/>
    <property type="match status" value="1"/>
</dbReference>
<dbReference type="InterPro" id="IPR000160">
    <property type="entry name" value="GGDEF_dom"/>
</dbReference>
<dbReference type="Gene3D" id="3.30.450.20">
    <property type="entry name" value="PAS domain"/>
    <property type="match status" value="2"/>
</dbReference>
<dbReference type="Proteomes" id="UP000294919">
    <property type="component" value="Unassembled WGS sequence"/>
</dbReference>
<dbReference type="Pfam" id="PF13185">
    <property type="entry name" value="GAF_2"/>
    <property type="match status" value="1"/>
</dbReference>
<dbReference type="PROSITE" id="PS50112">
    <property type="entry name" value="PAS"/>
    <property type="match status" value="2"/>
</dbReference>
<accession>A0A4V2SAN4</accession>
<dbReference type="Pfam" id="PF08447">
    <property type="entry name" value="PAS_3"/>
    <property type="match status" value="1"/>
</dbReference>
<proteinExistence type="predicted"/>
<name>A0A4V2SAN4_9FIRM</name>
<dbReference type="Pfam" id="PF08448">
    <property type="entry name" value="PAS_4"/>
    <property type="match status" value="1"/>
</dbReference>
<dbReference type="InterPro" id="IPR052155">
    <property type="entry name" value="Biofilm_reg_signaling"/>
</dbReference>
<dbReference type="SMART" id="SM00091">
    <property type="entry name" value="PAS"/>
    <property type="match status" value="2"/>
</dbReference>
<dbReference type="InterPro" id="IPR043128">
    <property type="entry name" value="Rev_trsase/Diguanyl_cyclase"/>
</dbReference>
<feature type="domain" description="GGDEF" evidence="3">
    <location>
        <begin position="500"/>
        <end position="630"/>
    </location>
</feature>
<dbReference type="PROSITE" id="PS50887">
    <property type="entry name" value="GGDEF"/>
    <property type="match status" value="1"/>
</dbReference>
<evidence type="ECO:0000313" key="4">
    <source>
        <dbReference type="EMBL" id="TCO72300.1"/>
    </source>
</evidence>
<dbReference type="Gene3D" id="3.30.70.270">
    <property type="match status" value="1"/>
</dbReference>
<dbReference type="SMART" id="SM00267">
    <property type="entry name" value="GGDEF"/>
    <property type="match status" value="1"/>
</dbReference>
<feature type="domain" description="PAC" evidence="2">
    <location>
        <begin position="117"/>
        <end position="169"/>
    </location>
</feature>